<reference evidence="1 2" key="1">
    <citation type="journal article" date="2001" name="Science">
        <title>Complete genome sequence of a virulent isolate of Streptococcus pneumoniae.</title>
        <authorList>
            <person name="Tettelin H."/>
            <person name="Nelson K.E."/>
            <person name="Paulsen I.T."/>
            <person name="Eisen J.A."/>
            <person name="Read T.D."/>
            <person name="Peterson S."/>
            <person name="Heidelberg J."/>
            <person name="DeBoy R.T."/>
            <person name="Haft D.H."/>
            <person name="Dodson R.J."/>
            <person name="Durkin A.S."/>
            <person name="Gwinn M."/>
            <person name="Kolonay J.F."/>
            <person name="Nelson W.C."/>
            <person name="Peterson J.D."/>
            <person name="Umayam L.A."/>
            <person name="White O."/>
            <person name="Salzberg S.L."/>
            <person name="Lewis M.R."/>
            <person name="Radune D."/>
            <person name="Holtzapple E."/>
            <person name="Khouri H."/>
            <person name="Wolf A.M."/>
            <person name="Utterback T.R."/>
            <person name="Hansen C.L."/>
            <person name="McDonald L.A."/>
            <person name="Feldblyum T.V."/>
            <person name="Angiuoli S."/>
            <person name="Dickinson T."/>
            <person name="Hickey E.K."/>
            <person name="Holt I.E."/>
            <person name="Loftus B.J."/>
            <person name="Yang F."/>
            <person name="Smith H.O."/>
            <person name="Venter J.C."/>
            <person name="Dougherty B.A."/>
            <person name="Morrison D.A."/>
            <person name="Hollingshead S.K."/>
            <person name="Fraser C.M."/>
        </authorList>
    </citation>
    <scope>NUCLEOTIDE SEQUENCE [LARGE SCALE GENOMIC DNA]</scope>
    <source>
        <strain evidence="2">ATCC BAA-334 / TIGR4</strain>
    </source>
</reference>
<keyword evidence="2" id="KW-1185">Reference proteome</keyword>
<dbReference type="KEGG" id="spn:SP_1091"/>
<evidence type="ECO:0000313" key="1">
    <source>
        <dbReference type="EMBL" id="AAK75203.1"/>
    </source>
</evidence>
<sequence>MQIFYIKTKIFLSFFLFLLIFSQCFYKIEE</sequence>
<dbReference type="Proteomes" id="UP000000585">
    <property type="component" value="Chromosome"/>
</dbReference>
<dbReference type="EMBL" id="AE005672">
    <property type="protein sequence ID" value="AAK75203.1"/>
    <property type="molecule type" value="Genomic_DNA"/>
</dbReference>
<name>A0A0H2UPX5_STRPN</name>
<gene>
    <name evidence="1" type="ordered locus">SP_1091</name>
</gene>
<proteinExistence type="predicted"/>
<accession>A0A0H2UPX5</accession>
<protein>
    <submittedName>
        <fullName evidence="1">Uncharacterized protein</fullName>
    </submittedName>
</protein>
<dbReference type="PaxDb" id="170187-SP_1091"/>
<organism evidence="1 2">
    <name type="scientific">Streptococcus pneumoniae serotype 4 (strain ATCC BAA-334 / TIGR4)</name>
    <dbReference type="NCBI Taxonomy" id="170187"/>
    <lineage>
        <taxon>Bacteria</taxon>
        <taxon>Bacillati</taxon>
        <taxon>Bacillota</taxon>
        <taxon>Bacilli</taxon>
        <taxon>Lactobacillales</taxon>
        <taxon>Streptococcaceae</taxon>
        <taxon>Streptococcus</taxon>
    </lineage>
</organism>
<dbReference type="EnsemblBacteria" id="AAK75203">
    <property type="protein sequence ID" value="AAK75203"/>
    <property type="gene ID" value="SP_1091"/>
</dbReference>
<evidence type="ECO:0000313" key="2">
    <source>
        <dbReference type="Proteomes" id="UP000000585"/>
    </source>
</evidence>
<dbReference type="AlphaFoldDB" id="A0A0H2UPX5"/>